<reference evidence="3 4" key="1">
    <citation type="submission" date="2016-07" db="EMBL/GenBank/DDBJ databases">
        <title>Characterization of isolates of Eisenbergiella tayi derived from blood cultures, using whole genome sequencing.</title>
        <authorList>
            <person name="Burdz T."/>
            <person name="Wiebe D."/>
            <person name="Huynh C."/>
            <person name="Bernard K."/>
        </authorList>
    </citation>
    <scope>NUCLEOTIDE SEQUENCE [LARGE SCALE GENOMIC DNA]</scope>
    <source>
        <strain evidence="3 4">NML 120489</strain>
    </source>
</reference>
<dbReference type="Gene3D" id="3.30.70.270">
    <property type="match status" value="1"/>
</dbReference>
<evidence type="ECO:0000256" key="1">
    <source>
        <dbReference type="SAM" id="Phobius"/>
    </source>
</evidence>
<sequence>MRGKNKKGKIKYGILTAAAVAVVWLFMPFHTIKGSGEEIYVGGMPDSWPFEFYDSEKASYQGILPEILDAAAGQADMEIRYVNGSKEDNRLSLAGNMQVDAVWTMGLTDGELEAAGLHKGKAVISFQDGEERIDICLAYTKSMQSEAEEALEAALYRVNEERTEGLLVQYAKDAYQGEKNSVFAVWAAVLVLMIFILVLIIYMIKKRRQVVQLAFRDELTGGDNFTAWKKKFEEQITDGNRAHYAVLFLDAGLDTISHIYGYPESEMALQIISDICVSMLADGSEAMSRFNQFYFVFFLQYTSVDSIKKRVRDIYASIAEAMKSRQKRYFLDPHTGIYRMSGLETEPLKTIQRAEIAAEFSRNHYVECTVYDEMVEKETVTGYAMEHEAIHGLMHQEFVMYLQPVIEMESGSITGAEALVRWQNPGRGLLQPGDFLDVIKRKQLTGKMNMDIFRQGCRFLKEEADKGRRMRLLFNFTVENVGDEQFPQELDGAVSQYGVDRDQIVIQLNQLVEMSRSDIFMETIKKLRGFGFHICLSGLELDRVFFEYLECGVDYIKLRHDLIRHTNKPEGKKIIQSIMNLCKDLGLKVICMGVENKEQAEYLKGIGCSYATGFYYYYPVSQDAFDRL</sequence>
<name>A0A1E3APY0_9FIRM</name>
<protein>
    <submittedName>
        <fullName evidence="3">Phytochrome-like protein cph2</fullName>
    </submittedName>
</protein>
<dbReference type="SMART" id="SM00267">
    <property type="entry name" value="GGDEF"/>
    <property type="match status" value="1"/>
</dbReference>
<dbReference type="Proteomes" id="UP000095003">
    <property type="component" value="Unassembled WGS sequence"/>
</dbReference>
<dbReference type="InterPro" id="IPR035919">
    <property type="entry name" value="EAL_sf"/>
</dbReference>
<proteinExistence type="predicted"/>
<dbReference type="InterPro" id="IPR000160">
    <property type="entry name" value="GGDEF_dom"/>
</dbReference>
<keyword evidence="1" id="KW-1133">Transmembrane helix</keyword>
<dbReference type="PANTHER" id="PTHR33121">
    <property type="entry name" value="CYCLIC DI-GMP PHOSPHODIESTERASE PDEF"/>
    <property type="match status" value="1"/>
</dbReference>
<dbReference type="SUPFAM" id="SSF141868">
    <property type="entry name" value="EAL domain-like"/>
    <property type="match status" value="1"/>
</dbReference>
<comment type="caution">
    <text evidence="3">The sequence shown here is derived from an EMBL/GenBank/DDBJ whole genome shotgun (WGS) entry which is preliminary data.</text>
</comment>
<dbReference type="PATRIC" id="fig|1432052.3.peg.3523"/>
<dbReference type="SMART" id="SM00052">
    <property type="entry name" value="EAL"/>
    <property type="match status" value="1"/>
</dbReference>
<keyword evidence="1" id="KW-0472">Membrane</keyword>
<evidence type="ECO:0000313" key="4">
    <source>
        <dbReference type="Proteomes" id="UP000095003"/>
    </source>
</evidence>
<evidence type="ECO:0000259" key="2">
    <source>
        <dbReference type="PROSITE" id="PS50883"/>
    </source>
</evidence>
<feature type="transmembrane region" description="Helical" evidence="1">
    <location>
        <begin position="183"/>
        <end position="204"/>
    </location>
</feature>
<dbReference type="Pfam" id="PF00990">
    <property type="entry name" value="GGDEF"/>
    <property type="match status" value="1"/>
</dbReference>
<organism evidence="3 4">
    <name type="scientific">Eisenbergiella tayi</name>
    <dbReference type="NCBI Taxonomy" id="1432052"/>
    <lineage>
        <taxon>Bacteria</taxon>
        <taxon>Bacillati</taxon>
        <taxon>Bacillota</taxon>
        <taxon>Clostridia</taxon>
        <taxon>Lachnospirales</taxon>
        <taxon>Lachnospiraceae</taxon>
        <taxon>Eisenbergiella</taxon>
    </lineage>
</organism>
<dbReference type="GeneID" id="93302468"/>
<dbReference type="GO" id="GO:0071111">
    <property type="term" value="F:cyclic-guanylate-specific phosphodiesterase activity"/>
    <property type="evidence" value="ECO:0007669"/>
    <property type="project" value="InterPro"/>
</dbReference>
<dbReference type="Gene3D" id="3.40.190.10">
    <property type="entry name" value="Periplasmic binding protein-like II"/>
    <property type="match status" value="1"/>
</dbReference>
<dbReference type="SUPFAM" id="SSF53850">
    <property type="entry name" value="Periplasmic binding protein-like II"/>
    <property type="match status" value="1"/>
</dbReference>
<dbReference type="PROSITE" id="PS50883">
    <property type="entry name" value="EAL"/>
    <property type="match status" value="1"/>
</dbReference>
<dbReference type="EMBL" id="MCGI01000003">
    <property type="protein sequence ID" value="ODM10758.1"/>
    <property type="molecule type" value="Genomic_DNA"/>
</dbReference>
<dbReference type="Gene3D" id="3.20.20.450">
    <property type="entry name" value="EAL domain"/>
    <property type="match status" value="1"/>
</dbReference>
<dbReference type="InterPro" id="IPR043128">
    <property type="entry name" value="Rev_trsase/Diguanyl_cyclase"/>
</dbReference>
<dbReference type="InterPro" id="IPR029787">
    <property type="entry name" value="Nucleotide_cyclase"/>
</dbReference>
<feature type="domain" description="EAL" evidence="2">
    <location>
        <begin position="382"/>
        <end position="628"/>
    </location>
</feature>
<dbReference type="CDD" id="cd01948">
    <property type="entry name" value="EAL"/>
    <property type="match status" value="1"/>
</dbReference>
<dbReference type="AlphaFoldDB" id="A0A1E3APY0"/>
<dbReference type="InterPro" id="IPR001633">
    <property type="entry name" value="EAL_dom"/>
</dbReference>
<gene>
    <name evidence="3" type="primary">cph2_6</name>
    <name evidence="3" type="ORF">BEH84_03187</name>
</gene>
<dbReference type="RefSeq" id="WP_069157562.1">
    <property type="nucleotide sequence ID" value="NZ_DBFYTC010000039.1"/>
</dbReference>
<keyword evidence="1" id="KW-0812">Transmembrane</keyword>
<accession>A0A1E3APY0</accession>
<evidence type="ECO:0000313" key="3">
    <source>
        <dbReference type="EMBL" id="ODM10758.1"/>
    </source>
</evidence>
<dbReference type="Pfam" id="PF00563">
    <property type="entry name" value="EAL"/>
    <property type="match status" value="1"/>
</dbReference>
<dbReference type="SUPFAM" id="SSF55073">
    <property type="entry name" value="Nucleotide cyclase"/>
    <property type="match status" value="1"/>
</dbReference>
<dbReference type="InterPro" id="IPR050706">
    <property type="entry name" value="Cyclic-di-GMP_PDE-like"/>
</dbReference>
<dbReference type="PANTHER" id="PTHR33121:SF82">
    <property type="entry name" value="SIGNAL TRANSDUCTION PROTEIN CONTAINING A EAL DOMAIN"/>
    <property type="match status" value="1"/>
</dbReference>